<dbReference type="EMBL" id="JADFTS010000003">
    <property type="protein sequence ID" value="KAF9612868.1"/>
    <property type="molecule type" value="Genomic_DNA"/>
</dbReference>
<evidence type="ECO:0000256" key="2">
    <source>
        <dbReference type="ARBA" id="ARBA00007175"/>
    </source>
</evidence>
<gene>
    <name evidence="6" type="ORF">IFM89_004284</name>
</gene>
<comment type="similarity">
    <text evidence="2">Belongs to the RRP17 family.</text>
</comment>
<feature type="compositionally biased region" description="Basic residues" evidence="5">
    <location>
        <begin position="49"/>
        <end position="58"/>
    </location>
</feature>
<dbReference type="InterPro" id="IPR019186">
    <property type="entry name" value="Nucleolar_protein_12"/>
</dbReference>
<evidence type="ECO:0000313" key="6">
    <source>
        <dbReference type="EMBL" id="KAF9612868.1"/>
    </source>
</evidence>
<dbReference type="GO" id="GO:0019843">
    <property type="term" value="F:rRNA binding"/>
    <property type="evidence" value="ECO:0007669"/>
    <property type="project" value="TreeGrafter"/>
</dbReference>
<proteinExistence type="inferred from homology"/>
<comment type="caution">
    <text evidence="6">The sequence shown here is derived from an EMBL/GenBank/DDBJ whole genome shotgun (WGS) entry which is preliminary data.</text>
</comment>
<feature type="region of interest" description="Disordered" evidence="5">
    <location>
        <begin position="1"/>
        <end position="20"/>
    </location>
</feature>
<protein>
    <recommendedName>
        <fullName evidence="8">Ribosomal RNA-processing protein 17</fullName>
    </recommendedName>
</protein>
<dbReference type="Proteomes" id="UP000631114">
    <property type="component" value="Unassembled WGS sequence"/>
</dbReference>
<dbReference type="GO" id="GO:0005730">
    <property type="term" value="C:nucleolus"/>
    <property type="evidence" value="ECO:0007669"/>
    <property type="project" value="UniProtKB-SubCell"/>
</dbReference>
<feature type="region of interest" description="Disordered" evidence="5">
    <location>
        <begin position="150"/>
        <end position="213"/>
    </location>
</feature>
<feature type="region of interest" description="Disordered" evidence="5">
    <location>
        <begin position="49"/>
        <end position="108"/>
    </location>
</feature>
<organism evidence="6 7">
    <name type="scientific">Coptis chinensis</name>
    <dbReference type="NCBI Taxonomy" id="261450"/>
    <lineage>
        <taxon>Eukaryota</taxon>
        <taxon>Viridiplantae</taxon>
        <taxon>Streptophyta</taxon>
        <taxon>Embryophyta</taxon>
        <taxon>Tracheophyta</taxon>
        <taxon>Spermatophyta</taxon>
        <taxon>Magnoliopsida</taxon>
        <taxon>Ranunculales</taxon>
        <taxon>Ranunculaceae</taxon>
        <taxon>Coptidoideae</taxon>
        <taxon>Coptis</taxon>
    </lineage>
</organism>
<keyword evidence="4" id="KW-0539">Nucleus</keyword>
<dbReference type="OrthoDB" id="551633at2759"/>
<dbReference type="PANTHER" id="PTHR14577:SF0">
    <property type="entry name" value="NUCLEOLAR PROTEIN 12"/>
    <property type="match status" value="1"/>
</dbReference>
<reference evidence="6 7" key="1">
    <citation type="submission" date="2020-10" db="EMBL/GenBank/DDBJ databases">
        <title>The Coptis chinensis genome and diversification of protoberbering-type alkaloids.</title>
        <authorList>
            <person name="Wang B."/>
            <person name="Shu S."/>
            <person name="Song C."/>
            <person name="Liu Y."/>
        </authorList>
    </citation>
    <scope>NUCLEOTIDE SEQUENCE [LARGE SCALE GENOMIC DNA]</scope>
    <source>
        <strain evidence="6">HL-2020</strain>
        <tissue evidence="6">Leaf</tissue>
    </source>
</reference>
<evidence type="ECO:0000256" key="5">
    <source>
        <dbReference type="SAM" id="MobiDB-lite"/>
    </source>
</evidence>
<dbReference type="Pfam" id="PF09805">
    <property type="entry name" value="Nop25"/>
    <property type="match status" value="1"/>
</dbReference>
<sequence length="213" mass="24433">MGKKEVEEAEAAIGLGPVNSRHIKKRALRNKALAISFNDKDLKDYVGGFHKRKKKRRKEAQQQIAEKDRLKRIEKRKQRKREREYVQGGGAGGSSGEADENAGDLHQDEETPVTVDFFTVINSYIFISFAMEATKMYDAGNLTVMVTTSEISREEEDKQKTERIPRSSGETEKKQRIPVNKKQQSKTTSKHRSVSRLQKKRDKKKGPKKRTTR</sequence>
<feature type="compositionally biased region" description="Basic and acidic residues" evidence="5">
    <location>
        <begin position="151"/>
        <end position="175"/>
    </location>
</feature>
<keyword evidence="7" id="KW-1185">Reference proteome</keyword>
<dbReference type="PANTHER" id="PTHR14577">
    <property type="entry name" value="NUCLEOLAR PROTEIN 12"/>
    <property type="match status" value="1"/>
</dbReference>
<evidence type="ECO:0000313" key="7">
    <source>
        <dbReference type="Proteomes" id="UP000631114"/>
    </source>
</evidence>
<dbReference type="AlphaFoldDB" id="A0A835IBL2"/>
<accession>A0A835IBL2</accession>
<evidence type="ECO:0000256" key="4">
    <source>
        <dbReference type="ARBA" id="ARBA00023242"/>
    </source>
</evidence>
<keyword evidence="3" id="KW-0175">Coiled coil</keyword>
<name>A0A835IBL2_9MAGN</name>
<evidence type="ECO:0000256" key="3">
    <source>
        <dbReference type="ARBA" id="ARBA00023054"/>
    </source>
</evidence>
<evidence type="ECO:0008006" key="8">
    <source>
        <dbReference type="Google" id="ProtNLM"/>
    </source>
</evidence>
<feature type="compositionally biased region" description="Basic residues" evidence="5">
    <location>
        <begin position="188"/>
        <end position="213"/>
    </location>
</feature>
<evidence type="ECO:0000256" key="1">
    <source>
        <dbReference type="ARBA" id="ARBA00004604"/>
    </source>
</evidence>
<comment type="subcellular location">
    <subcellularLocation>
        <location evidence="1">Nucleus</location>
        <location evidence="1">Nucleolus</location>
    </subcellularLocation>
</comment>